<proteinExistence type="predicted"/>
<sequence length="95" mass="9919">MDEHDGPARGGRSRPGAGSTRGDPRRRAVARPETMEPVPLWVLPTIVLALAALSGSIAVFGLAVLAVVITVLVAQEVANPSGHTGRGGPAPWRWH</sequence>
<keyword evidence="2" id="KW-0472">Membrane</keyword>
<organism evidence="3 4">
    <name type="scientific">Pseudonocardia oceani</name>
    <dbReference type="NCBI Taxonomy" id="2792013"/>
    <lineage>
        <taxon>Bacteria</taxon>
        <taxon>Bacillati</taxon>
        <taxon>Actinomycetota</taxon>
        <taxon>Actinomycetes</taxon>
        <taxon>Pseudonocardiales</taxon>
        <taxon>Pseudonocardiaceae</taxon>
        <taxon>Pseudonocardia</taxon>
    </lineage>
</organism>
<evidence type="ECO:0000313" key="3">
    <source>
        <dbReference type="EMBL" id="MBW0131288.1"/>
    </source>
</evidence>
<keyword evidence="2" id="KW-0812">Transmembrane</keyword>
<feature type="transmembrane region" description="Helical" evidence="2">
    <location>
        <begin position="41"/>
        <end position="74"/>
    </location>
</feature>
<feature type="region of interest" description="Disordered" evidence="1">
    <location>
        <begin position="1"/>
        <end position="31"/>
    </location>
</feature>
<evidence type="ECO:0000256" key="2">
    <source>
        <dbReference type="SAM" id="Phobius"/>
    </source>
</evidence>
<dbReference type="EMBL" id="JADQDF010000001">
    <property type="protein sequence ID" value="MBW0131288.1"/>
    <property type="molecule type" value="Genomic_DNA"/>
</dbReference>
<dbReference type="RefSeq" id="WP_218593213.1">
    <property type="nucleotide sequence ID" value="NZ_JADQDE010000095.1"/>
</dbReference>
<gene>
    <name evidence="3" type="ORF">I4I82_26925</name>
</gene>
<protein>
    <submittedName>
        <fullName evidence="3">Uncharacterized protein</fullName>
    </submittedName>
</protein>
<evidence type="ECO:0000313" key="4">
    <source>
        <dbReference type="Proteomes" id="UP000694300"/>
    </source>
</evidence>
<accession>A0ABS6UGD3</accession>
<comment type="caution">
    <text evidence="3">The sequence shown here is derived from an EMBL/GenBank/DDBJ whole genome shotgun (WGS) entry which is preliminary data.</text>
</comment>
<dbReference type="Proteomes" id="UP000694300">
    <property type="component" value="Unassembled WGS sequence"/>
</dbReference>
<evidence type="ECO:0000256" key="1">
    <source>
        <dbReference type="SAM" id="MobiDB-lite"/>
    </source>
</evidence>
<keyword evidence="2" id="KW-1133">Transmembrane helix</keyword>
<keyword evidence="4" id="KW-1185">Reference proteome</keyword>
<name>A0ABS6UGD3_9PSEU</name>
<reference evidence="3 4" key="1">
    <citation type="submission" date="2020-11" db="EMBL/GenBank/DDBJ databases">
        <title>Pseudonocardia abyssalis sp. nov. and Pseudonocardia oceani sp. nov., description and phylogenomic analysis of two novel actinomycetes isolated from the deep Southern Ocean.</title>
        <authorList>
            <person name="Parra J."/>
        </authorList>
    </citation>
    <scope>NUCLEOTIDE SEQUENCE [LARGE SCALE GENOMIC DNA]</scope>
    <source>
        <strain evidence="4">KRD185</strain>
    </source>
</reference>